<reference evidence="5" key="1">
    <citation type="submission" date="2019-08" db="EMBL/GenBank/DDBJ databases">
        <authorList>
            <person name="Kucharzyk K."/>
            <person name="Murdoch R.W."/>
            <person name="Higgins S."/>
            <person name="Loffler F."/>
        </authorList>
    </citation>
    <scope>NUCLEOTIDE SEQUENCE</scope>
</reference>
<keyword evidence="3" id="KW-0547">Nucleotide-binding</keyword>
<evidence type="ECO:0000313" key="5">
    <source>
        <dbReference type="EMBL" id="MPM87755.1"/>
    </source>
</evidence>
<keyword evidence="5" id="KW-0378">Hydrolase</keyword>
<dbReference type="AlphaFoldDB" id="A0A645DEW0"/>
<evidence type="ECO:0000256" key="4">
    <source>
        <dbReference type="ARBA" id="ARBA00022840"/>
    </source>
</evidence>
<protein>
    <submittedName>
        <fullName evidence="5">Galactose/methyl galactoside import ATP-binding protein MglA</fullName>
        <ecNumber evidence="5">3.6.3.17</ecNumber>
    </submittedName>
</protein>
<keyword evidence="4 5" id="KW-0067">ATP-binding</keyword>
<accession>A0A645DEW0</accession>
<dbReference type="PANTHER" id="PTHR43790:SF9">
    <property type="entry name" value="GALACTOFURANOSE TRANSPORTER ATP-BINDING PROTEIN YTFR"/>
    <property type="match status" value="1"/>
</dbReference>
<evidence type="ECO:0000256" key="3">
    <source>
        <dbReference type="ARBA" id="ARBA00022741"/>
    </source>
</evidence>
<name>A0A645DEW0_9ZZZZ</name>
<dbReference type="PANTHER" id="PTHR43790">
    <property type="entry name" value="CARBOHYDRATE TRANSPORT ATP-BINDING PROTEIN MG119-RELATED"/>
    <property type="match status" value="1"/>
</dbReference>
<keyword evidence="2" id="KW-0677">Repeat</keyword>
<dbReference type="Gene3D" id="3.40.50.300">
    <property type="entry name" value="P-loop containing nucleotide triphosphate hydrolases"/>
    <property type="match status" value="1"/>
</dbReference>
<proteinExistence type="predicted"/>
<dbReference type="EC" id="3.6.3.17" evidence="5"/>
<sequence>MRKLSGGNVQKVLVGREIASAPTVLMTAYAVRGLDINSSYTIYDLINRQKENGVAVLYVGEDLDVLLELCDRIMVLCSGRVNDIVDARATTKDEVGYLMTYLKEGKTNHEQKA</sequence>
<keyword evidence="1" id="KW-0813">Transport</keyword>
<dbReference type="InterPro" id="IPR027417">
    <property type="entry name" value="P-loop_NTPase"/>
</dbReference>
<comment type="caution">
    <text evidence="5">The sequence shown here is derived from an EMBL/GenBank/DDBJ whole genome shotgun (WGS) entry which is preliminary data.</text>
</comment>
<dbReference type="InterPro" id="IPR050107">
    <property type="entry name" value="ABC_carbohydrate_import_ATPase"/>
</dbReference>
<dbReference type="GO" id="GO:0016787">
    <property type="term" value="F:hydrolase activity"/>
    <property type="evidence" value="ECO:0007669"/>
    <property type="project" value="UniProtKB-KW"/>
</dbReference>
<evidence type="ECO:0000256" key="2">
    <source>
        <dbReference type="ARBA" id="ARBA00022737"/>
    </source>
</evidence>
<dbReference type="EMBL" id="VSSQ01035517">
    <property type="protein sequence ID" value="MPM87755.1"/>
    <property type="molecule type" value="Genomic_DNA"/>
</dbReference>
<dbReference type="SUPFAM" id="SSF52540">
    <property type="entry name" value="P-loop containing nucleoside triphosphate hydrolases"/>
    <property type="match status" value="1"/>
</dbReference>
<organism evidence="5">
    <name type="scientific">bioreactor metagenome</name>
    <dbReference type="NCBI Taxonomy" id="1076179"/>
    <lineage>
        <taxon>unclassified sequences</taxon>
        <taxon>metagenomes</taxon>
        <taxon>ecological metagenomes</taxon>
    </lineage>
</organism>
<evidence type="ECO:0000256" key="1">
    <source>
        <dbReference type="ARBA" id="ARBA00022448"/>
    </source>
</evidence>
<gene>
    <name evidence="5" type="primary">mglA_57</name>
    <name evidence="5" type="ORF">SDC9_134855</name>
</gene>
<dbReference type="GO" id="GO:0005524">
    <property type="term" value="F:ATP binding"/>
    <property type="evidence" value="ECO:0007669"/>
    <property type="project" value="UniProtKB-KW"/>
</dbReference>